<evidence type="ECO:0000256" key="8">
    <source>
        <dbReference type="ARBA" id="ARBA00023014"/>
    </source>
</evidence>
<evidence type="ECO:0000256" key="7">
    <source>
        <dbReference type="ARBA" id="ARBA00023004"/>
    </source>
</evidence>
<evidence type="ECO:0000256" key="2">
    <source>
        <dbReference type="ARBA" id="ARBA00010914"/>
    </source>
</evidence>
<protein>
    <recommendedName>
        <fullName evidence="15">2Fe-2S ferredoxin-type domain-containing protein</fullName>
    </recommendedName>
</protein>
<dbReference type="EMBL" id="JAZDUA010000214">
    <property type="protein sequence ID" value="KAK7864005.1"/>
    <property type="molecule type" value="Genomic_DNA"/>
</dbReference>
<gene>
    <name evidence="16" type="ORF">R5R35_000111</name>
</gene>
<keyword evidence="6" id="KW-0249">Electron transport</keyword>
<dbReference type="GO" id="GO:0051537">
    <property type="term" value="F:2 iron, 2 sulfur cluster binding"/>
    <property type="evidence" value="ECO:0007669"/>
    <property type="project" value="UniProtKB-KW"/>
</dbReference>
<dbReference type="PANTHER" id="PTHR23426">
    <property type="entry name" value="FERREDOXIN/ADRENODOXIN"/>
    <property type="match status" value="1"/>
</dbReference>
<comment type="cofactor">
    <cofactor evidence="13">
        <name>[2Fe-2S] cluster</name>
        <dbReference type="ChEBI" id="CHEBI:190135"/>
    </cofactor>
</comment>
<dbReference type="GO" id="GO:0006694">
    <property type="term" value="P:steroid biosynthetic process"/>
    <property type="evidence" value="ECO:0007669"/>
    <property type="project" value="UniProtKB-KW"/>
</dbReference>
<keyword evidence="11" id="KW-0753">Steroid metabolism</keyword>
<dbReference type="GO" id="GO:0005739">
    <property type="term" value="C:mitochondrion"/>
    <property type="evidence" value="ECO:0007669"/>
    <property type="project" value="UniProtKB-SubCell"/>
</dbReference>
<dbReference type="PANTHER" id="PTHR23426:SF76">
    <property type="entry name" value="ADRENODOXIN-LIKE PROTEIN 2, MITOCHONDRIAL"/>
    <property type="match status" value="1"/>
</dbReference>
<keyword evidence="5" id="KW-0479">Metal-binding</keyword>
<dbReference type="PRINTS" id="PR00355">
    <property type="entry name" value="ADRENODOXIN"/>
</dbReference>
<evidence type="ECO:0000256" key="9">
    <source>
        <dbReference type="ARBA" id="ARBA00023098"/>
    </source>
</evidence>
<keyword evidence="4" id="KW-0001">2Fe-2S</keyword>
<evidence type="ECO:0000256" key="11">
    <source>
        <dbReference type="ARBA" id="ARBA00023221"/>
    </source>
</evidence>
<dbReference type="SUPFAM" id="SSF54292">
    <property type="entry name" value="2Fe-2S ferredoxin-like"/>
    <property type="match status" value="1"/>
</dbReference>
<dbReference type="InterPro" id="IPR012675">
    <property type="entry name" value="Beta-grasp_dom_sf"/>
</dbReference>
<comment type="caution">
    <text evidence="16">The sequence shown here is derived from an EMBL/GenBank/DDBJ whole genome shotgun (WGS) entry which is preliminary data.</text>
</comment>
<keyword evidence="10" id="KW-0496">Mitochondrion</keyword>
<comment type="function">
    <text evidence="14">Required for ecdysteroidogenesis in the prothoracic gland which is necessary for larval to pupal transition.</text>
</comment>
<comment type="subcellular location">
    <subcellularLocation>
        <location evidence="1">Mitochondrion</location>
    </subcellularLocation>
</comment>
<dbReference type="GO" id="GO:0140647">
    <property type="term" value="P:P450-containing electron transport chain"/>
    <property type="evidence" value="ECO:0007669"/>
    <property type="project" value="InterPro"/>
</dbReference>
<dbReference type="InterPro" id="IPR001041">
    <property type="entry name" value="2Fe-2S_ferredoxin-type"/>
</dbReference>
<organism evidence="16 17">
    <name type="scientific">Gryllus longicercus</name>
    <dbReference type="NCBI Taxonomy" id="2509291"/>
    <lineage>
        <taxon>Eukaryota</taxon>
        <taxon>Metazoa</taxon>
        <taxon>Ecdysozoa</taxon>
        <taxon>Arthropoda</taxon>
        <taxon>Hexapoda</taxon>
        <taxon>Insecta</taxon>
        <taxon>Pterygota</taxon>
        <taxon>Neoptera</taxon>
        <taxon>Polyneoptera</taxon>
        <taxon>Orthoptera</taxon>
        <taxon>Ensifera</taxon>
        <taxon>Gryllidea</taxon>
        <taxon>Grylloidea</taxon>
        <taxon>Gryllidae</taxon>
        <taxon>Gryllinae</taxon>
        <taxon>Gryllus</taxon>
    </lineage>
</organism>
<evidence type="ECO:0000256" key="5">
    <source>
        <dbReference type="ARBA" id="ARBA00022723"/>
    </source>
</evidence>
<keyword evidence="9" id="KW-0443">Lipid metabolism</keyword>
<keyword evidence="17" id="KW-1185">Reference proteome</keyword>
<dbReference type="Pfam" id="PF00111">
    <property type="entry name" value="Fer2"/>
    <property type="match status" value="1"/>
</dbReference>
<dbReference type="GO" id="GO:0009055">
    <property type="term" value="F:electron transfer activity"/>
    <property type="evidence" value="ECO:0007669"/>
    <property type="project" value="TreeGrafter"/>
</dbReference>
<evidence type="ECO:0000256" key="12">
    <source>
        <dbReference type="ARBA" id="ARBA00023250"/>
    </source>
</evidence>
<dbReference type="AlphaFoldDB" id="A0AAN9VLA8"/>
<evidence type="ECO:0000259" key="15">
    <source>
        <dbReference type="PROSITE" id="PS51085"/>
    </source>
</evidence>
<dbReference type="GO" id="GO:0045998">
    <property type="term" value="P:positive regulation of ecdysteroid biosynthetic process"/>
    <property type="evidence" value="ECO:0007669"/>
    <property type="project" value="UniProtKB-ARBA"/>
</dbReference>
<name>A0AAN9VLA8_9ORTH</name>
<dbReference type="Gene3D" id="3.10.20.30">
    <property type="match status" value="1"/>
</dbReference>
<dbReference type="InterPro" id="IPR001055">
    <property type="entry name" value="Adrenodoxin-like"/>
</dbReference>
<dbReference type="FunFam" id="3.10.20.30:FF:000013">
    <property type="entry name" value="Adrenodoxin, mitochondrial"/>
    <property type="match status" value="1"/>
</dbReference>
<evidence type="ECO:0000256" key="4">
    <source>
        <dbReference type="ARBA" id="ARBA00022714"/>
    </source>
</evidence>
<evidence type="ECO:0000256" key="10">
    <source>
        <dbReference type="ARBA" id="ARBA00023128"/>
    </source>
</evidence>
<comment type="similarity">
    <text evidence="2">Belongs to the adrenodoxin/putidaredoxin family.</text>
</comment>
<dbReference type="GO" id="GO:0046872">
    <property type="term" value="F:metal ion binding"/>
    <property type="evidence" value="ECO:0007669"/>
    <property type="project" value="UniProtKB-KW"/>
</dbReference>
<evidence type="ECO:0000256" key="6">
    <source>
        <dbReference type="ARBA" id="ARBA00022982"/>
    </source>
</evidence>
<reference evidence="16 17" key="1">
    <citation type="submission" date="2024-03" db="EMBL/GenBank/DDBJ databases">
        <title>The genome assembly and annotation of the cricket Gryllus longicercus Weissman &amp; Gray.</title>
        <authorList>
            <person name="Szrajer S."/>
            <person name="Gray D."/>
            <person name="Ylla G."/>
        </authorList>
    </citation>
    <scope>NUCLEOTIDE SEQUENCE [LARGE SCALE GENOMIC DNA]</scope>
    <source>
        <strain evidence="16">DAG 2021-001</strain>
        <tissue evidence="16">Whole body minus gut</tissue>
    </source>
</reference>
<sequence length="161" mass="17613">MAMNVGRALSCMRTIYVSRVLRHVREPVSLGTNLARFSSSSPDALPKTDSLEVTFVKADGQKVKARCKEGDSLLDVVVNNELDISGYGACEGTLTCSTCHVILSKEDYDRIPSKPLDDENDMLDLAFELTETSRLGCQIVMTKELNGLEVRLPSSVNDARG</sequence>
<dbReference type="PROSITE" id="PS51085">
    <property type="entry name" value="2FE2S_FER_2"/>
    <property type="match status" value="1"/>
</dbReference>
<evidence type="ECO:0000313" key="17">
    <source>
        <dbReference type="Proteomes" id="UP001378592"/>
    </source>
</evidence>
<dbReference type="PROSITE" id="PS00814">
    <property type="entry name" value="ADX"/>
    <property type="match status" value="1"/>
</dbReference>
<dbReference type="CDD" id="cd00207">
    <property type="entry name" value="fer2"/>
    <property type="match status" value="1"/>
</dbReference>
<evidence type="ECO:0000256" key="1">
    <source>
        <dbReference type="ARBA" id="ARBA00004173"/>
    </source>
</evidence>
<accession>A0AAN9VLA8</accession>
<evidence type="ECO:0000313" key="16">
    <source>
        <dbReference type="EMBL" id="KAK7864005.1"/>
    </source>
</evidence>
<evidence type="ECO:0000256" key="13">
    <source>
        <dbReference type="ARBA" id="ARBA00034078"/>
    </source>
</evidence>
<keyword evidence="3" id="KW-0813">Transport</keyword>
<evidence type="ECO:0000256" key="3">
    <source>
        <dbReference type="ARBA" id="ARBA00022448"/>
    </source>
</evidence>
<feature type="domain" description="2Fe-2S ferredoxin-type" evidence="15">
    <location>
        <begin position="51"/>
        <end position="156"/>
    </location>
</feature>
<keyword evidence="7" id="KW-0408">Iron</keyword>
<keyword evidence="8" id="KW-0411">Iron-sulfur</keyword>
<proteinExistence type="inferred from homology"/>
<evidence type="ECO:0000256" key="14">
    <source>
        <dbReference type="ARBA" id="ARBA00054507"/>
    </source>
</evidence>
<keyword evidence="12" id="KW-0755">Steroidogenesis</keyword>
<dbReference type="InterPro" id="IPR036010">
    <property type="entry name" value="2Fe-2S_ferredoxin-like_sf"/>
</dbReference>
<dbReference type="InterPro" id="IPR018298">
    <property type="entry name" value="Adrenodoxin_Fe-S_BS"/>
</dbReference>
<dbReference type="Proteomes" id="UP001378592">
    <property type="component" value="Unassembled WGS sequence"/>
</dbReference>